<dbReference type="Proteomes" id="UP000648908">
    <property type="component" value="Unassembled WGS sequence"/>
</dbReference>
<accession>A0A8K0VGK5</accession>
<feature type="transmembrane region" description="Helical" evidence="8">
    <location>
        <begin position="197"/>
        <end position="225"/>
    </location>
</feature>
<gene>
    <name evidence="10" type="ORF">JL811_18820</name>
</gene>
<evidence type="ECO:0000256" key="1">
    <source>
        <dbReference type="ARBA" id="ARBA00004651"/>
    </source>
</evidence>
<dbReference type="EMBL" id="JAESVN010000016">
    <property type="protein sequence ID" value="MBL4919274.1"/>
    <property type="molecule type" value="Genomic_DNA"/>
</dbReference>
<name>A0A8K0VGK5_9RHOB</name>
<feature type="transmembrane region" description="Helical" evidence="8">
    <location>
        <begin position="12"/>
        <end position="34"/>
    </location>
</feature>
<feature type="transmembrane region" description="Helical" evidence="8">
    <location>
        <begin position="155"/>
        <end position="176"/>
    </location>
</feature>
<evidence type="ECO:0000313" key="11">
    <source>
        <dbReference type="Proteomes" id="UP000648908"/>
    </source>
</evidence>
<evidence type="ECO:0000256" key="5">
    <source>
        <dbReference type="ARBA" id="ARBA00022692"/>
    </source>
</evidence>
<dbReference type="Gene3D" id="1.10.3720.10">
    <property type="entry name" value="MetI-like"/>
    <property type="match status" value="1"/>
</dbReference>
<dbReference type="GO" id="GO:0005886">
    <property type="term" value="C:plasma membrane"/>
    <property type="evidence" value="ECO:0007669"/>
    <property type="project" value="UniProtKB-SubCell"/>
</dbReference>
<comment type="similarity">
    <text evidence="2">Belongs to the binding-protein-dependent transport system permease family. CysTW subfamily.</text>
</comment>
<feature type="domain" description="ABC transmembrane type-1" evidence="9">
    <location>
        <begin position="60"/>
        <end position="264"/>
    </location>
</feature>
<evidence type="ECO:0000256" key="6">
    <source>
        <dbReference type="ARBA" id="ARBA00022989"/>
    </source>
</evidence>
<keyword evidence="11" id="KW-1185">Reference proteome</keyword>
<protein>
    <submittedName>
        <fullName evidence="10">ABC transporter permease</fullName>
    </submittedName>
</protein>
<organism evidence="10 11">
    <name type="scientific">Szabonella alba</name>
    <dbReference type="NCBI Taxonomy" id="2804194"/>
    <lineage>
        <taxon>Bacteria</taxon>
        <taxon>Pseudomonadati</taxon>
        <taxon>Pseudomonadota</taxon>
        <taxon>Alphaproteobacteria</taxon>
        <taxon>Rhodobacterales</taxon>
        <taxon>Paracoccaceae</taxon>
        <taxon>Szabonella</taxon>
    </lineage>
</organism>
<keyword evidence="6 8" id="KW-1133">Transmembrane helix</keyword>
<dbReference type="CDD" id="cd06261">
    <property type="entry name" value="TM_PBP2"/>
    <property type="match status" value="1"/>
</dbReference>
<dbReference type="PANTHER" id="PTHR42929:SF5">
    <property type="entry name" value="ABC TRANSPORTER PERMEASE PROTEIN"/>
    <property type="match status" value="1"/>
</dbReference>
<feature type="transmembrane region" description="Helical" evidence="8">
    <location>
        <begin position="245"/>
        <end position="269"/>
    </location>
</feature>
<dbReference type="RefSeq" id="WP_202690255.1">
    <property type="nucleotide sequence ID" value="NZ_JAESVN010000016.1"/>
</dbReference>
<evidence type="ECO:0000256" key="7">
    <source>
        <dbReference type="ARBA" id="ARBA00023136"/>
    </source>
</evidence>
<keyword evidence="5 8" id="KW-0812">Transmembrane</keyword>
<evidence type="ECO:0000313" key="10">
    <source>
        <dbReference type="EMBL" id="MBL4919274.1"/>
    </source>
</evidence>
<evidence type="ECO:0000256" key="4">
    <source>
        <dbReference type="ARBA" id="ARBA00022475"/>
    </source>
</evidence>
<proteinExistence type="inferred from homology"/>
<dbReference type="PANTHER" id="PTHR42929">
    <property type="entry name" value="INNER MEMBRANE ABC TRANSPORTER PERMEASE PROTEIN YDCU-RELATED-RELATED"/>
    <property type="match status" value="1"/>
</dbReference>
<evidence type="ECO:0000256" key="8">
    <source>
        <dbReference type="RuleBase" id="RU363032"/>
    </source>
</evidence>
<keyword evidence="3 8" id="KW-0813">Transport</keyword>
<feature type="transmembrane region" description="Helical" evidence="8">
    <location>
        <begin position="95"/>
        <end position="119"/>
    </location>
</feature>
<dbReference type="InterPro" id="IPR035906">
    <property type="entry name" value="MetI-like_sf"/>
</dbReference>
<comment type="caution">
    <text evidence="10">The sequence shown here is derived from an EMBL/GenBank/DDBJ whole genome shotgun (WGS) entry which is preliminary data.</text>
</comment>
<dbReference type="GO" id="GO:0055085">
    <property type="term" value="P:transmembrane transport"/>
    <property type="evidence" value="ECO:0007669"/>
    <property type="project" value="InterPro"/>
</dbReference>
<comment type="subcellular location">
    <subcellularLocation>
        <location evidence="1 8">Cell membrane</location>
        <topology evidence="1 8">Multi-pass membrane protein</topology>
    </subcellularLocation>
</comment>
<evidence type="ECO:0000259" key="9">
    <source>
        <dbReference type="PROSITE" id="PS50928"/>
    </source>
</evidence>
<sequence length="274" mass="29521">MNRAAELRGAAAFVTPATLVTLTILAAPLLYILYTSFEGPAFSTRAYSELLGSALFRRTLSTTLIIAISASALSLLLGYIIALHLARQTPRRRSLYMVLVLLPFWTSVLVKCYAFTVILGRSGLVNEVLTWATGSQVELALILNRIGVLIGMTNYLTPFVVFPVLASLMAIDESVYRAAAVMGAKPSRIFRTVTLPLSLPGIIAGLSSVLVMALGFFIVPALLGGPRDAMLSNLVDFYTRETLDWSMAAAVGVLLLGMVVLAIAPLSVLRRRQS</sequence>
<dbReference type="PROSITE" id="PS50928">
    <property type="entry name" value="ABC_TM1"/>
    <property type="match status" value="1"/>
</dbReference>
<keyword evidence="4" id="KW-1003">Cell membrane</keyword>
<dbReference type="InterPro" id="IPR000515">
    <property type="entry name" value="MetI-like"/>
</dbReference>
<dbReference type="AlphaFoldDB" id="A0A8K0VGK5"/>
<evidence type="ECO:0000256" key="3">
    <source>
        <dbReference type="ARBA" id="ARBA00022448"/>
    </source>
</evidence>
<dbReference type="Pfam" id="PF00528">
    <property type="entry name" value="BPD_transp_1"/>
    <property type="match status" value="1"/>
</dbReference>
<evidence type="ECO:0000256" key="2">
    <source>
        <dbReference type="ARBA" id="ARBA00007069"/>
    </source>
</evidence>
<feature type="transmembrane region" description="Helical" evidence="8">
    <location>
        <begin position="60"/>
        <end position="83"/>
    </location>
</feature>
<dbReference type="SUPFAM" id="SSF161098">
    <property type="entry name" value="MetI-like"/>
    <property type="match status" value="1"/>
</dbReference>
<keyword evidence="7 8" id="KW-0472">Membrane</keyword>
<reference evidence="10" key="1">
    <citation type="submission" date="2021-01" db="EMBL/GenBank/DDBJ databases">
        <title>Tabrizicola alba sp. nov. a motile alkaliphilic bacterium isolated from a soda lake.</title>
        <authorList>
            <person name="Szuroczki S."/>
            <person name="Abbaszade G."/>
            <person name="Schumann P."/>
            <person name="Toth E."/>
        </authorList>
    </citation>
    <scope>NUCLEOTIDE SEQUENCE</scope>
    <source>
        <strain evidence="10">DMG-N-6</strain>
    </source>
</reference>